<evidence type="ECO:0000259" key="4">
    <source>
        <dbReference type="PROSITE" id="PS51485"/>
    </source>
</evidence>
<dbReference type="Pfam" id="PF02298">
    <property type="entry name" value="Cu_bind_like"/>
    <property type="match status" value="1"/>
</dbReference>
<keyword evidence="3" id="KW-0732">Signal</keyword>
<proteinExistence type="predicted"/>
<dbReference type="PANTHER" id="PTHR33021:SF424">
    <property type="entry name" value="BASIC BLUE PROTEIN"/>
    <property type="match status" value="1"/>
</dbReference>
<dbReference type="InterPro" id="IPR039391">
    <property type="entry name" value="Phytocyanin-like"/>
</dbReference>
<dbReference type="GeneID" id="132803913"/>
<keyword evidence="2" id="KW-0186">Copper</keyword>
<dbReference type="PANTHER" id="PTHR33021">
    <property type="entry name" value="BLUE COPPER PROTEIN"/>
    <property type="match status" value="1"/>
</dbReference>
<dbReference type="InterPro" id="IPR028871">
    <property type="entry name" value="BlueCu_1_BS"/>
</dbReference>
<dbReference type="InterPro" id="IPR003245">
    <property type="entry name" value="Phytocyanin_dom"/>
</dbReference>
<feature type="signal peptide" evidence="3">
    <location>
        <begin position="1"/>
        <end position="33"/>
    </location>
</feature>
<evidence type="ECO:0000256" key="3">
    <source>
        <dbReference type="SAM" id="SignalP"/>
    </source>
</evidence>
<feature type="domain" description="Phytocyanin" evidence="4">
    <location>
        <begin position="34"/>
        <end position="129"/>
    </location>
</feature>
<dbReference type="RefSeq" id="XP_060673717.1">
    <property type="nucleotide sequence ID" value="XM_060817734.1"/>
</dbReference>
<dbReference type="CDD" id="cd11013">
    <property type="entry name" value="Plantacyanin"/>
    <property type="match status" value="1"/>
</dbReference>
<dbReference type="InterPro" id="IPR008972">
    <property type="entry name" value="Cupredoxin"/>
</dbReference>
<protein>
    <submittedName>
        <fullName evidence="6">Basic blue protein-like</fullName>
    </submittedName>
</protein>
<feature type="chain" id="PRO_5047394317" evidence="3">
    <location>
        <begin position="34"/>
        <end position="129"/>
    </location>
</feature>
<evidence type="ECO:0000313" key="5">
    <source>
        <dbReference type="Proteomes" id="UP001652623"/>
    </source>
</evidence>
<gene>
    <name evidence="6" type="primary">LOC132803913</name>
</gene>
<evidence type="ECO:0000256" key="2">
    <source>
        <dbReference type="ARBA" id="ARBA00023008"/>
    </source>
</evidence>
<keyword evidence="5" id="KW-1185">Reference proteome</keyword>
<sequence length="129" mass="13958">MSKQGRGSAVQKKTSILAALLLWMVVGLEYAEAASFIVGDTSGWGFKSQNWPQGKRFRADDVLIFNYDSTIHNVVAVDKAGYVNCKAPANANVYATGKDQVKLPRGQSYFICNLPGHCDSGMKIAVNAV</sequence>
<evidence type="ECO:0000313" key="6">
    <source>
        <dbReference type="RefSeq" id="XP_060673717.1"/>
    </source>
</evidence>
<evidence type="ECO:0000256" key="1">
    <source>
        <dbReference type="ARBA" id="ARBA00022723"/>
    </source>
</evidence>
<accession>A0ABM4AAF8</accession>
<organism evidence="5 6">
    <name type="scientific">Ziziphus jujuba</name>
    <name type="common">Chinese jujube</name>
    <name type="synonym">Ziziphus sativa</name>
    <dbReference type="NCBI Taxonomy" id="326968"/>
    <lineage>
        <taxon>Eukaryota</taxon>
        <taxon>Viridiplantae</taxon>
        <taxon>Streptophyta</taxon>
        <taxon>Embryophyta</taxon>
        <taxon>Tracheophyta</taxon>
        <taxon>Spermatophyta</taxon>
        <taxon>Magnoliopsida</taxon>
        <taxon>eudicotyledons</taxon>
        <taxon>Gunneridae</taxon>
        <taxon>Pentapetalae</taxon>
        <taxon>rosids</taxon>
        <taxon>fabids</taxon>
        <taxon>Rosales</taxon>
        <taxon>Rhamnaceae</taxon>
        <taxon>Paliureae</taxon>
        <taxon>Ziziphus</taxon>
    </lineage>
</organism>
<dbReference type="Gene3D" id="2.60.40.420">
    <property type="entry name" value="Cupredoxins - blue copper proteins"/>
    <property type="match status" value="1"/>
</dbReference>
<dbReference type="Proteomes" id="UP001652623">
    <property type="component" value="Chromosome 5"/>
</dbReference>
<dbReference type="InterPro" id="IPR041844">
    <property type="entry name" value="Plantacyanin"/>
</dbReference>
<dbReference type="PROSITE" id="PS00196">
    <property type="entry name" value="COPPER_BLUE"/>
    <property type="match status" value="1"/>
</dbReference>
<dbReference type="SUPFAM" id="SSF49503">
    <property type="entry name" value="Cupredoxins"/>
    <property type="match status" value="1"/>
</dbReference>
<reference evidence="6" key="1">
    <citation type="submission" date="2025-08" db="UniProtKB">
        <authorList>
            <consortium name="RefSeq"/>
        </authorList>
    </citation>
    <scope>IDENTIFICATION</scope>
    <source>
        <tissue evidence="6">Seedling</tissue>
    </source>
</reference>
<dbReference type="PROSITE" id="PS51485">
    <property type="entry name" value="PHYTOCYANIN"/>
    <property type="match status" value="1"/>
</dbReference>
<keyword evidence="1" id="KW-0479">Metal-binding</keyword>
<name>A0ABM4AAF8_ZIZJJ</name>